<dbReference type="InterPro" id="IPR023198">
    <property type="entry name" value="PGP-like_dom2"/>
</dbReference>
<dbReference type="NCBIfam" id="TIGR01549">
    <property type="entry name" value="HAD-SF-IA-v1"/>
    <property type="match status" value="1"/>
</dbReference>
<dbReference type="InterPro" id="IPR041492">
    <property type="entry name" value="HAD_2"/>
</dbReference>
<dbReference type="EMBL" id="PIPS01000002">
    <property type="protein sequence ID" value="RUO43484.1"/>
    <property type="molecule type" value="Genomic_DNA"/>
</dbReference>
<dbReference type="AlphaFoldDB" id="A0AA94EF90"/>
<dbReference type="InterPro" id="IPR036412">
    <property type="entry name" value="HAD-like_sf"/>
</dbReference>
<sequence>MVTHSQLVIFDWDGTLMDSIGRIVSAMRATAQHLRLSVPTEQAVKDIIGLSLEPAIELLFGRLPTAQHQQFLARYRDEYVDLNTTPTPLFDDAIEVIEQLRQRQYGVAVATGKARRGLDRVWLETQVGHLFDGSRCADESKGKPDPQMLHELMTELGYLPQQTVMVGDSVHDIKMAKAAGVRAIGVDFGVHDAQRLKAAGADHVISRLSELPNIIGASYA</sequence>
<protein>
    <submittedName>
        <fullName evidence="1">HAD family hydrolase</fullName>
    </submittedName>
</protein>
<keyword evidence="1" id="KW-0378">Hydrolase</keyword>
<evidence type="ECO:0000313" key="2">
    <source>
        <dbReference type="Proteomes" id="UP000286680"/>
    </source>
</evidence>
<dbReference type="PANTHER" id="PTHR43434:SF24">
    <property type="entry name" value="HYDROLASE-RELATED"/>
    <property type="match status" value="1"/>
</dbReference>
<dbReference type="Gene3D" id="1.10.150.240">
    <property type="entry name" value="Putative phosphatase, domain 2"/>
    <property type="match status" value="1"/>
</dbReference>
<accession>A0AA94EF90</accession>
<dbReference type="GO" id="GO:0006281">
    <property type="term" value="P:DNA repair"/>
    <property type="evidence" value="ECO:0007669"/>
    <property type="project" value="TreeGrafter"/>
</dbReference>
<dbReference type="InterPro" id="IPR023214">
    <property type="entry name" value="HAD_sf"/>
</dbReference>
<name>A0AA94EF90_9GAMM</name>
<dbReference type="SFLD" id="SFLDS00003">
    <property type="entry name" value="Haloacid_Dehalogenase"/>
    <property type="match status" value="1"/>
</dbReference>
<dbReference type="GO" id="GO:0008967">
    <property type="term" value="F:phosphoglycolate phosphatase activity"/>
    <property type="evidence" value="ECO:0007669"/>
    <property type="project" value="TreeGrafter"/>
</dbReference>
<proteinExistence type="predicted"/>
<dbReference type="Pfam" id="PF13419">
    <property type="entry name" value="HAD_2"/>
    <property type="match status" value="1"/>
</dbReference>
<organism evidence="1 2">
    <name type="scientific">Idiomarina aquatica</name>
    <dbReference type="NCBI Taxonomy" id="1327752"/>
    <lineage>
        <taxon>Bacteria</taxon>
        <taxon>Pseudomonadati</taxon>
        <taxon>Pseudomonadota</taxon>
        <taxon>Gammaproteobacteria</taxon>
        <taxon>Alteromonadales</taxon>
        <taxon>Idiomarinaceae</taxon>
        <taxon>Idiomarina</taxon>
    </lineage>
</organism>
<evidence type="ECO:0000313" key="1">
    <source>
        <dbReference type="EMBL" id="RUO43484.1"/>
    </source>
</evidence>
<dbReference type="SUPFAM" id="SSF56784">
    <property type="entry name" value="HAD-like"/>
    <property type="match status" value="1"/>
</dbReference>
<dbReference type="SFLD" id="SFLDG01135">
    <property type="entry name" value="C1.5.6:_HAD__Beta-PGM__Phospha"/>
    <property type="match status" value="1"/>
</dbReference>
<dbReference type="InterPro" id="IPR006439">
    <property type="entry name" value="HAD-SF_hydro_IA"/>
</dbReference>
<dbReference type="PANTHER" id="PTHR43434">
    <property type="entry name" value="PHOSPHOGLYCOLATE PHOSPHATASE"/>
    <property type="match status" value="1"/>
</dbReference>
<gene>
    <name evidence="1" type="ORF">CWE23_09080</name>
</gene>
<dbReference type="InterPro" id="IPR050155">
    <property type="entry name" value="HAD-like_hydrolase_sf"/>
</dbReference>
<dbReference type="SFLD" id="SFLDG01129">
    <property type="entry name" value="C1.5:_HAD__Beta-PGM__Phosphata"/>
    <property type="match status" value="1"/>
</dbReference>
<dbReference type="GO" id="GO:0005829">
    <property type="term" value="C:cytosol"/>
    <property type="evidence" value="ECO:0007669"/>
    <property type="project" value="TreeGrafter"/>
</dbReference>
<comment type="caution">
    <text evidence="1">The sequence shown here is derived from an EMBL/GenBank/DDBJ whole genome shotgun (WGS) entry which is preliminary data.</text>
</comment>
<dbReference type="Proteomes" id="UP000286680">
    <property type="component" value="Unassembled WGS sequence"/>
</dbReference>
<dbReference type="NCBIfam" id="TIGR01509">
    <property type="entry name" value="HAD-SF-IA-v3"/>
    <property type="match status" value="1"/>
</dbReference>
<keyword evidence="2" id="KW-1185">Reference proteome</keyword>
<dbReference type="Gene3D" id="3.40.50.1000">
    <property type="entry name" value="HAD superfamily/HAD-like"/>
    <property type="match status" value="1"/>
</dbReference>
<reference evidence="2" key="1">
    <citation type="journal article" date="2018" name="Front. Microbiol.">
        <title>Genome-Based Analysis Reveals the Taxonomy and Diversity of the Family Idiomarinaceae.</title>
        <authorList>
            <person name="Liu Y."/>
            <person name="Lai Q."/>
            <person name="Shao Z."/>
        </authorList>
    </citation>
    <scope>NUCLEOTIDE SEQUENCE [LARGE SCALE GENOMIC DNA]</scope>
    <source>
        <strain evidence="2">SN-14</strain>
    </source>
</reference>